<proteinExistence type="predicted"/>
<keyword evidence="2" id="KW-1185">Reference proteome</keyword>
<evidence type="ECO:0000313" key="1">
    <source>
        <dbReference type="EMBL" id="EHO71210.1"/>
    </source>
</evidence>
<gene>
    <name evidence="1" type="ORF">HMPREF9944_01208</name>
</gene>
<feature type="non-terminal residue" evidence="1">
    <location>
        <position position="1"/>
    </location>
</feature>
<comment type="caution">
    <text evidence="1">The sequence shown here is derived from an EMBL/GenBank/DDBJ whole genome shotgun (WGS) entry which is preliminary data.</text>
</comment>
<protein>
    <submittedName>
        <fullName evidence="1">Uncharacterized protein</fullName>
    </submittedName>
</protein>
<dbReference type="HOGENOM" id="CLU_437800_0_0_10"/>
<dbReference type="Proteomes" id="UP000003167">
    <property type="component" value="Unassembled WGS sequence"/>
</dbReference>
<organism evidence="1 2">
    <name type="scientific">Segatella maculosa OT 289</name>
    <dbReference type="NCBI Taxonomy" id="999422"/>
    <lineage>
        <taxon>Bacteria</taxon>
        <taxon>Pseudomonadati</taxon>
        <taxon>Bacteroidota</taxon>
        <taxon>Bacteroidia</taxon>
        <taxon>Bacteroidales</taxon>
        <taxon>Prevotellaceae</taxon>
        <taxon>Segatella</taxon>
    </lineage>
</organism>
<sequence length="624" mass="68451">HHILRKKNGEQTKSLMEEIRKYRSTPAPPKGGEYELAVIIKFNVQTSKFKVNQSSMKKILFMAGLVSTMLLAACSSEESVVKEDGKVNVAKGITFQFTEEEYVPGVVNEEKAGAKGTRAVQSETVDLGNGLVAELSLEPDTMATAKTRAPQPMSDGHYTIYAVDASNVRHDGIKGTITSGVFTPDALGEWNLNPGETYTFVCFNDAVTDNGTSLRYNFQTPNGMNENPMIGVTTHTVSTAAHDVVTFVMRHQNARVRYQITSYTAPVENGMFRVVGSDAGSGYGIIDYDVKGAVTGHSGSVGAVIPTTPMTADRAISYSPYVETYTATTRYFYYPDAYDFVYVQYSNVQGTLYGKTNPFTANRFTHIYANTILQKNHSYVFNWKVKSNPLYLYQDGTVGYFGNKGTRTPIGLVVTEKTASDKGLAAALNFIPLVIWEQDNPPAGSGDTYQNNTVCYAGPFTGQNDMNGYNWTWDAASSLDGKVRANEQTKYPAFYTAAHYNPGVTVTGANVGKWFLPSFGQIVKTIHLVDKSWTFSATDTWWGNWNSAPGKTPLTTLKGYLTQAGGDLPNGFISTSTQADGTQTFRKFQPIGLVTVPYPNSSNIQLFTIWKTMSNGGVWAFVNY</sequence>
<evidence type="ECO:0000313" key="2">
    <source>
        <dbReference type="Proteomes" id="UP000003167"/>
    </source>
</evidence>
<dbReference type="EMBL" id="AGEK01000022">
    <property type="protein sequence ID" value="EHO71210.1"/>
    <property type="molecule type" value="Genomic_DNA"/>
</dbReference>
<name>H1HM14_9BACT</name>
<reference evidence="1 2" key="1">
    <citation type="submission" date="2011-12" db="EMBL/GenBank/DDBJ databases">
        <title>The Genome Sequence of Prevotella maculosa OT 289.</title>
        <authorList>
            <consortium name="The Broad Institute Genome Sequencing Platform"/>
            <person name="Earl A."/>
            <person name="Ward D."/>
            <person name="Feldgarden M."/>
            <person name="Gevers D."/>
            <person name="Izard J."/>
            <person name="Blanton J.M."/>
            <person name="Mathney J."/>
            <person name="Tanner A.C."/>
            <person name="Dewhirst F.E."/>
            <person name="Young S.K."/>
            <person name="Zeng Q."/>
            <person name="Gargeya S."/>
            <person name="Fitzgerald M."/>
            <person name="Haas B."/>
            <person name="Abouelleil A."/>
            <person name="Alvarado L."/>
            <person name="Arachchi H.M."/>
            <person name="Berlin A."/>
            <person name="Chapman S.B."/>
            <person name="Gearin G."/>
            <person name="Goldberg J."/>
            <person name="Griggs A."/>
            <person name="Gujja S."/>
            <person name="Hansen M."/>
            <person name="Heiman D."/>
            <person name="Howarth C."/>
            <person name="Larimer J."/>
            <person name="Lui A."/>
            <person name="MacDonald P.J.P."/>
            <person name="McCowen C."/>
            <person name="Montmayeur A."/>
            <person name="Murphy C."/>
            <person name="Neiman D."/>
            <person name="Pearson M."/>
            <person name="Priest M."/>
            <person name="Roberts A."/>
            <person name="Saif S."/>
            <person name="Shea T."/>
            <person name="Sisk P."/>
            <person name="Stolte C."/>
            <person name="Sykes S."/>
            <person name="Wortman J."/>
            <person name="Nusbaum C."/>
            <person name="Birren B."/>
        </authorList>
    </citation>
    <scope>NUCLEOTIDE SEQUENCE [LARGE SCALE GENOMIC DNA]</scope>
    <source>
        <strain evidence="1 2">OT 289</strain>
    </source>
</reference>
<dbReference type="PATRIC" id="fig|999422.3.peg.1245"/>
<accession>H1HM14</accession>
<dbReference type="AlphaFoldDB" id="H1HM14"/>